<evidence type="ECO:0000313" key="2">
    <source>
        <dbReference type="EMBL" id="NKZ39607.1"/>
    </source>
</evidence>
<keyword evidence="3" id="KW-1185">Reference proteome</keyword>
<proteinExistence type="predicted"/>
<gene>
    <name evidence="2" type="ORF">HF690_11670</name>
</gene>
<organism evidence="2 3">
    <name type="scientific">Oleiagrimonas citrea</name>
    <dbReference type="NCBI Taxonomy" id="1665687"/>
    <lineage>
        <taxon>Bacteria</taxon>
        <taxon>Pseudomonadati</taxon>
        <taxon>Pseudomonadota</taxon>
        <taxon>Gammaproteobacteria</taxon>
        <taxon>Lysobacterales</taxon>
        <taxon>Rhodanobacteraceae</taxon>
        <taxon>Oleiagrimonas</taxon>
    </lineage>
</organism>
<keyword evidence="1" id="KW-0732">Signal</keyword>
<name>A0A846ZPM9_9GAMM</name>
<evidence type="ECO:0008006" key="4">
    <source>
        <dbReference type="Google" id="ProtNLM"/>
    </source>
</evidence>
<dbReference type="Proteomes" id="UP000541636">
    <property type="component" value="Unassembled WGS sequence"/>
</dbReference>
<feature type="signal peptide" evidence="1">
    <location>
        <begin position="1"/>
        <end position="18"/>
    </location>
</feature>
<comment type="caution">
    <text evidence="2">The sequence shown here is derived from an EMBL/GenBank/DDBJ whole genome shotgun (WGS) entry which is preliminary data.</text>
</comment>
<evidence type="ECO:0000313" key="3">
    <source>
        <dbReference type="Proteomes" id="UP000541636"/>
    </source>
</evidence>
<feature type="chain" id="PRO_5032797897" description="Late embryogenesis abundant protein LEA-2 subgroup domain-containing protein" evidence="1">
    <location>
        <begin position="19"/>
        <end position="156"/>
    </location>
</feature>
<dbReference type="PROSITE" id="PS51257">
    <property type="entry name" value="PROKAR_LIPOPROTEIN"/>
    <property type="match status" value="1"/>
</dbReference>
<sequence>MKRVLSVVLLIASLVALSACGPTRKSVFPPLVSIQQLHVTADGQWQMQLRIQNNSYDGVKFSAVHLDMKLHGVAAGRIDQPIDLDIPALSVDVAEVRIMPSAAAAKLLAASGNSVRYQLSGSATGQPEQSKKARTFKVQSQDTWLSPVPGIADTWR</sequence>
<accession>A0A846ZPM9</accession>
<evidence type="ECO:0000256" key="1">
    <source>
        <dbReference type="SAM" id="SignalP"/>
    </source>
</evidence>
<dbReference type="EMBL" id="JAAZQD010000004">
    <property type="protein sequence ID" value="NKZ39607.1"/>
    <property type="molecule type" value="Genomic_DNA"/>
</dbReference>
<dbReference type="RefSeq" id="WP_168609557.1">
    <property type="nucleotide sequence ID" value="NZ_JAAZQD010000004.1"/>
</dbReference>
<reference evidence="2 3" key="1">
    <citation type="journal article" date="2017" name="Int. J. Syst. Evol. Microbiol.">
        <title>Oleiagrimonas citrea sp. nov., a marine bacterium isolated from tidal flat sediment and emended description of the genus Oleiagrimonas Fang et al. 2015 and Oleiagrimonas soli.</title>
        <authorList>
            <person name="Yang S.H."/>
            <person name="Seo H.S."/>
            <person name="Seong C.N."/>
            <person name="Kwon K.K."/>
        </authorList>
    </citation>
    <scope>NUCLEOTIDE SEQUENCE [LARGE SCALE GENOMIC DNA]</scope>
    <source>
        <strain evidence="2 3">MEBiC09124</strain>
    </source>
</reference>
<dbReference type="AlphaFoldDB" id="A0A846ZPM9"/>
<protein>
    <recommendedName>
        <fullName evidence="4">Late embryogenesis abundant protein LEA-2 subgroup domain-containing protein</fullName>
    </recommendedName>
</protein>